<keyword evidence="3" id="KW-0472">Membrane</keyword>
<dbReference type="OrthoDB" id="5329749at2759"/>
<name>A0A3D8SQU4_9HELO</name>
<evidence type="ECO:0000313" key="5">
    <source>
        <dbReference type="Proteomes" id="UP000256645"/>
    </source>
</evidence>
<proteinExistence type="predicted"/>
<feature type="region of interest" description="Disordered" evidence="2">
    <location>
        <begin position="226"/>
        <end position="280"/>
    </location>
</feature>
<dbReference type="Proteomes" id="UP000256645">
    <property type="component" value="Unassembled WGS sequence"/>
</dbReference>
<evidence type="ECO:0000313" key="4">
    <source>
        <dbReference type="EMBL" id="RDW88667.1"/>
    </source>
</evidence>
<keyword evidence="1" id="KW-0175">Coiled coil</keyword>
<sequence>MPAQTDSPLSVTSSVAGILTFVVAIAAAIYARFNYLRNADIEYFEVKASLSWYKTESIWLHDLINAADRPSGNEMEYQMYIFVMDQLGKLEERLLELLTETEIRATSDGDSEGGGGSITSRIAGRWTLVPEGVRGNTAIAVAWLRVRGRALELVRQRDALGSRVLFAQMSLVSSRVRDQEARQKKREESHRERLERLESTVNAQNEKLDRLEGLVYRTMHRSRIEESLSPEDRYDQRHHKSLDVSSAATSITASPQPSPPLVKPGMAVRHHQIQEDYKNT</sequence>
<keyword evidence="3" id="KW-1133">Transmembrane helix</keyword>
<reference evidence="4 5" key="1">
    <citation type="journal article" date="2018" name="IMA Fungus">
        <title>IMA Genome-F 9: Draft genome sequence of Annulohypoxylon stygium, Aspergillus mulundensis, Berkeleyomyces basicola (syn. Thielaviopsis basicola), Ceratocystis smalleyi, two Cercospora beticola strains, Coleophoma cylindrospora, Fusarium fracticaudum, Phialophora cf. hyalina, and Morchella septimelata.</title>
        <authorList>
            <person name="Wingfield B.D."/>
            <person name="Bills G.F."/>
            <person name="Dong Y."/>
            <person name="Huang W."/>
            <person name="Nel W.J."/>
            <person name="Swalarsk-Parry B.S."/>
            <person name="Vaghefi N."/>
            <person name="Wilken P.M."/>
            <person name="An Z."/>
            <person name="de Beer Z.W."/>
            <person name="De Vos L."/>
            <person name="Chen L."/>
            <person name="Duong T.A."/>
            <person name="Gao Y."/>
            <person name="Hammerbacher A."/>
            <person name="Kikkert J.R."/>
            <person name="Li Y."/>
            <person name="Li H."/>
            <person name="Li K."/>
            <person name="Li Q."/>
            <person name="Liu X."/>
            <person name="Ma X."/>
            <person name="Naidoo K."/>
            <person name="Pethybridge S.J."/>
            <person name="Sun J."/>
            <person name="Steenkamp E.T."/>
            <person name="van der Nest M.A."/>
            <person name="van Wyk S."/>
            <person name="Wingfield M.J."/>
            <person name="Xiong C."/>
            <person name="Yue Q."/>
            <person name="Zhang X."/>
        </authorList>
    </citation>
    <scope>NUCLEOTIDE SEQUENCE [LARGE SCALE GENOMIC DNA]</scope>
    <source>
        <strain evidence="4 5">BP6252</strain>
    </source>
</reference>
<keyword evidence="5" id="KW-1185">Reference proteome</keyword>
<gene>
    <name evidence="4" type="ORF">BP6252_00699</name>
</gene>
<protein>
    <submittedName>
        <fullName evidence="4">Uncharacterized protein</fullName>
    </submittedName>
</protein>
<feature type="compositionally biased region" description="Basic and acidic residues" evidence="2">
    <location>
        <begin position="226"/>
        <end position="235"/>
    </location>
</feature>
<organism evidence="4 5">
    <name type="scientific">Coleophoma cylindrospora</name>
    <dbReference type="NCBI Taxonomy" id="1849047"/>
    <lineage>
        <taxon>Eukaryota</taxon>
        <taxon>Fungi</taxon>
        <taxon>Dikarya</taxon>
        <taxon>Ascomycota</taxon>
        <taxon>Pezizomycotina</taxon>
        <taxon>Leotiomycetes</taxon>
        <taxon>Helotiales</taxon>
        <taxon>Dermateaceae</taxon>
        <taxon>Coleophoma</taxon>
    </lineage>
</organism>
<feature type="transmembrane region" description="Helical" evidence="3">
    <location>
        <begin position="12"/>
        <end position="31"/>
    </location>
</feature>
<feature type="compositionally biased region" description="Polar residues" evidence="2">
    <location>
        <begin position="243"/>
        <end position="255"/>
    </location>
</feature>
<evidence type="ECO:0000256" key="1">
    <source>
        <dbReference type="SAM" id="Coils"/>
    </source>
</evidence>
<dbReference type="AlphaFoldDB" id="A0A3D8SQU4"/>
<evidence type="ECO:0000256" key="2">
    <source>
        <dbReference type="SAM" id="MobiDB-lite"/>
    </source>
</evidence>
<evidence type="ECO:0000256" key="3">
    <source>
        <dbReference type="SAM" id="Phobius"/>
    </source>
</evidence>
<accession>A0A3D8SQU4</accession>
<keyword evidence="3" id="KW-0812">Transmembrane</keyword>
<comment type="caution">
    <text evidence="4">The sequence shown here is derived from an EMBL/GenBank/DDBJ whole genome shotgun (WGS) entry which is preliminary data.</text>
</comment>
<feature type="coiled-coil region" evidence="1">
    <location>
        <begin position="177"/>
        <end position="214"/>
    </location>
</feature>
<dbReference type="EMBL" id="PDLM01000001">
    <property type="protein sequence ID" value="RDW88667.1"/>
    <property type="molecule type" value="Genomic_DNA"/>
</dbReference>